<dbReference type="GO" id="GO:0003677">
    <property type="term" value="F:DNA binding"/>
    <property type="evidence" value="ECO:0007669"/>
    <property type="project" value="InterPro"/>
</dbReference>
<dbReference type="Pfam" id="PF03837">
    <property type="entry name" value="RecT"/>
    <property type="match status" value="1"/>
</dbReference>
<accession>A0A8S5QQX1</accession>
<proteinExistence type="predicted"/>
<evidence type="ECO:0000313" key="2">
    <source>
        <dbReference type="EMBL" id="DAE21020.1"/>
    </source>
</evidence>
<sequence length="308" mass="33957">MERQARNTAGIITNATAGRAPVAATTTAPVAAKTVNQILNGMFDSEGYKKRLNDLLGDRAPQFISAVITLCNADANLTAAVRQAPQTVIQAALKAASYDLPVDNALGFAYIVPFNNSKKTDDGNWIKIPEAQFILGYKGMIQLALRTGAYKRLNVMDVREGELISCDRLTEDFEFRWEQDETEREKLPIIGYVGYYRLVNGTEKTVYMSVQQIEAHEAKNRKGKNQGKGWRDDWDAMARKTVMRRLLGRWGVMSIDYKSASPAALKAAHDISTGMVDDESPLPDGIVDVTDTGAAHDAPENAPEDEEQ</sequence>
<reference evidence="2" key="1">
    <citation type="journal article" date="2021" name="Proc. Natl. Acad. Sci. U.S.A.">
        <title>A Catalog of Tens of Thousands of Viruses from Human Metagenomes Reveals Hidden Associations with Chronic Diseases.</title>
        <authorList>
            <person name="Tisza M.J."/>
            <person name="Buck C.B."/>
        </authorList>
    </citation>
    <scope>NUCLEOTIDE SEQUENCE</scope>
    <source>
        <strain evidence="2">Ct8LX107</strain>
    </source>
</reference>
<dbReference type="InterPro" id="IPR018330">
    <property type="entry name" value="RecT_fam"/>
</dbReference>
<evidence type="ECO:0000256" key="1">
    <source>
        <dbReference type="SAM" id="MobiDB-lite"/>
    </source>
</evidence>
<name>A0A8S5QQX1_9CAUD</name>
<dbReference type="InterPro" id="IPR004590">
    <property type="entry name" value="ssDNA_annealing_RecT"/>
</dbReference>
<dbReference type="NCBIfam" id="TIGR00616">
    <property type="entry name" value="rect"/>
    <property type="match status" value="1"/>
</dbReference>
<organism evidence="2">
    <name type="scientific">Siphoviridae sp. ct8LX107</name>
    <dbReference type="NCBI Taxonomy" id="2826169"/>
    <lineage>
        <taxon>Viruses</taxon>
        <taxon>Duplodnaviria</taxon>
        <taxon>Heunggongvirae</taxon>
        <taxon>Uroviricota</taxon>
        <taxon>Caudoviricetes</taxon>
    </lineage>
</organism>
<protein>
    <submittedName>
        <fullName evidence="2">RecT protein</fullName>
    </submittedName>
</protein>
<feature type="region of interest" description="Disordered" evidence="1">
    <location>
        <begin position="276"/>
        <end position="308"/>
    </location>
</feature>
<dbReference type="GO" id="GO:0006259">
    <property type="term" value="P:DNA metabolic process"/>
    <property type="evidence" value="ECO:0007669"/>
    <property type="project" value="InterPro"/>
</dbReference>
<dbReference type="EMBL" id="BK015706">
    <property type="protein sequence ID" value="DAE21020.1"/>
    <property type="molecule type" value="Genomic_DNA"/>
</dbReference>